<evidence type="ECO:0000313" key="4">
    <source>
        <dbReference type="Proteomes" id="UP001310692"/>
    </source>
</evidence>
<keyword evidence="4" id="KW-1185">Reference proteome</keyword>
<accession>A0ABU7LX30</accession>
<evidence type="ECO:0000313" key="3">
    <source>
        <dbReference type="EMBL" id="MEE2565832.1"/>
    </source>
</evidence>
<organism evidence="3 4">
    <name type="scientific">Hyphobacterium marinum</name>
    <dbReference type="NCBI Taxonomy" id="3116574"/>
    <lineage>
        <taxon>Bacteria</taxon>
        <taxon>Pseudomonadati</taxon>
        <taxon>Pseudomonadota</taxon>
        <taxon>Alphaproteobacteria</taxon>
        <taxon>Maricaulales</taxon>
        <taxon>Maricaulaceae</taxon>
        <taxon>Hyphobacterium</taxon>
    </lineage>
</organism>
<evidence type="ECO:0000256" key="2">
    <source>
        <dbReference type="SAM" id="SignalP"/>
    </source>
</evidence>
<proteinExistence type="predicted"/>
<dbReference type="EMBL" id="JAZDRO010000001">
    <property type="protein sequence ID" value="MEE2565832.1"/>
    <property type="molecule type" value="Genomic_DNA"/>
</dbReference>
<dbReference type="InterPro" id="IPR009380">
    <property type="entry name" value="DUF1036"/>
</dbReference>
<reference evidence="3 4" key="1">
    <citation type="submission" date="2024-01" db="EMBL/GenBank/DDBJ databases">
        <title>Hyphobacterium bacterium isolated from marine sediment.</title>
        <authorList>
            <person name="Zhao S."/>
        </authorList>
    </citation>
    <scope>NUCLEOTIDE SEQUENCE [LARGE SCALE GENOMIC DNA]</scope>
    <source>
        <strain evidence="3 4">Y60-23</strain>
    </source>
</reference>
<sequence length="338" mass="36373">MIRVIAILAFWLLALPAARAAEICNETSYIVEAALGWRSNDEIAVEGWTRVRPGECVRAGPDIPAESGEPLLLYARSSAAYLGGVREWRGDIPLCVGPSDFSAEGVTDCEALGLEQRGFAILRGEHRQRTVLVEPAGFGDRAEEAGVQRLLQATGADIRAIDGVAGRRTTAAIAAFVRNAGLPRVPERPELIDALEAAALRRNATTGLTLCNETGEAAAAVIARQRNDAWESRGWWRLEPGACARVVAERLTTRAIHVYAELTEGNRPLSGGVEVFCVAPSRFLSEGRDQCAERGYAQAAFRQIPEPVEGSATLTFGPEDFDAEPAPIPELRDGGDEE</sequence>
<evidence type="ECO:0000256" key="1">
    <source>
        <dbReference type="SAM" id="MobiDB-lite"/>
    </source>
</evidence>
<dbReference type="RefSeq" id="WP_330195364.1">
    <property type="nucleotide sequence ID" value="NZ_JAZDRO010000001.1"/>
</dbReference>
<dbReference type="Pfam" id="PF06282">
    <property type="entry name" value="DUF1036"/>
    <property type="match status" value="2"/>
</dbReference>
<feature type="chain" id="PRO_5045097941" evidence="2">
    <location>
        <begin position="21"/>
        <end position="338"/>
    </location>
</feature>
<gene>
    <name evidence="3" type="ORF">V0U35_03995</name>
</gene>
<protein>
    <submittedName>
        <fullName evidence="3">DUF1036 domain-containing protein</fullName>
    </submittedName>
</protein>
<comment type="caution">
    <text evidence="3">The sequence shown here is derived from an EMBL/GenBank/DDBJ whole genome shotgun (WGS) entry which is preliminary data.</text>
</comment>
<feature type="region of interest" description="Disordered" evidence="1">
    <location>
        <begin position="308"/>
        <end position="338"/>
    </location>
</feature>
<feature type="signal peptide" evidence="2">
    <location>
        <begin position="1"/>
        <end position="20"/>
    </location>
</feature>
<name>A0ABU7LX30_9PROT</name>
<dbReference type="Proteomes" id="UP001310692">
    <property type="component" value="Unassembled WGS sequence"/>
</dbReference>
<keyword evidence="2" id="KW-0732">Signal</keyword>